<dbReference type="InterPro" id="IPR024796">
    <property type="entry name" value="T4_endonuc_V"/>
</dbReference>
<evidence type="ECO:0000313" key="1">
    <source>
        <dbReference type="EMBL" id="ADI36240.1"/>
    </source>
</evidence>
<proteinExistence type="predicted"/>
<keyword evidence="2" id="KW-1185">Reference proteome</keyword>
<gene>
    <name evidence="1" type="ordered locus">Mvol_0581</name>
</gene>
<accession>D7DSY0</accession>
<dbReference type="Proteomes" id="UP000007722">
    <property type="component" value="Chromosome"/>
</dbReference>
<sequence>MVNQFPHFPVEALCQKHLGSAHVESHMLLGSLKRRRQITKHVEFDQVEVESIKKRHDELAKEMSERGYNHKSDLENVDKYITHLPEDILKKKANRGNVVHYLLYVKRCPECRKRYAIYLRRSIELGY</sequence>
<dbReference type="AlphaFoldDB" id="D7DSY0"/>
<evidence type="ECO:0000313" key="2">
    <source>
        <dbReference type="Proteomes" id="UP000007722"/>
    </source>
</evidence>
<dbReference type="InterPro" id="IPR004260">
    <property type="entry name" value="Pyr-dimer_DNA_glycosylase"/>
</dbReference>
<reference evidence="1 2" key="1">
    <citation type="submission" date="2010-05" db="EMBL/GenBank/DDBJ databases">
        <title>Complete sequence of Methanococcus voltae A3.</title>
        <authorList>
            <consortium name="US DOE Joint Genome Institute"/>
            <person name="Lucas S."/>
            <person name="Copeland A."/>
            <person name="Lapidus A."/>
            <person name="Cheng J.-F."/>
            <person name="Bruce D."/>
            <person name="Goodwin L."/>
            <person name="Pitluck S."/>
            <person name="Lowry S."/>
            <person name="Clum A."/>
            <person name="Land M."/>
            <person name="Hauser L."/>
            <person name="Kyrpides N."/>
            <person name="Mikhailova N."/>
            <person name="Whitman W.B."/>
            <person name="Woyke T."/>
        </authorList>
    </citation>
    <scope>NUCLEOTIDE SEQUENCE [LARGE SCALE GENOMIC DNA]</scope>
    <source>
        <strain evidence="2">ATCC BAA-1334 / A3</strain>
    </source>
</reference>
<dbReference type="EMBL" id="CP002057">
    <property type="protein sequence ID" value="ADI36240.1"/>
    <property type="molecule type" value="Genomic_DNA"/>
</dbReference>
<dbReference type="SUPFAM" id="SSF47077">
    <property type="entry name" value="T4 endonuclease V"/>
    <property type="match status" value="1"/>
</dbReference>
<dbReference type="HOGENOM" id="CLU_2116252_0_0_2"/>
<dbReference type="Gene3D" id="1.10.440.10">
    <property type="entry name" value="T4 endonuclease V"/>
    <property type="match status" value="1"/>
</dbReference>
<dbReference type="InParanoid" id="D7DSY0"/>
<name>D7DSY0_METV3</name>
<protein>
    <submittedName>
        <fullName evidence="1">Uncharacterized protein</fullName>
    </submittedName>
</protein>
<dbReference type="OrthoDB" id="70703at2157"/>
<dbReference type="Pfam" id="PF03013">
    <property type="entry name" value="Pyr_excise"/>
    <property type="match status" value="1"/>
</dbReference>
<dbReference type="KEGG" id="mvo:Mvol_0581"/>
<organism evidence="1 2">
    <name type="scientific">Methanococcus voltae (strain ATCC BAA-1334 / A3)</name>
    <dbReference type="NCBI Taxonomy" id="456320"/>
    <lineage>
        <taxon>Archaea</taxon>
        <taxon>Methanobacteriati</taxon>
        <taxon>Methanobacteriota</taxon>
        <taxon>Methanomada group</taxon>
        <taxon>Methanococci</taxon>
        <taxon>Methanococcales</taxon>
        <taxon>Methanococcaceae</taxon>
        <taxon>Methanococcus</taxon>
    </lineage>
</organism>